<dbReference type="InterPro" id="IPR011990">
    <property type="entry name" value="TPR-like_helical_dom_sf"/>
</dbReference>
<dbReference type="Pfam" id="PF13414">
    <property type="entry name" value="TPR_11"/>
    <property type="match status" value="1"/>
</dbReference>
<dbReference type="AlphaFoldDB" id="X0UVK8"/>
<organism evidence="1">
    <name type="scientific">marine sediment metagenome</name>
    <dbReference type="NCBI Taxonomy" id="412755"/>
    <lineage>
        <taxon>unclassified sequences</taxon>
        <taxon>metagenomes</taxon>
        <taxon>ecological metagenomes</taxon>
    </lineage>
</organism>
<evidence type="ECO:0000313" key="1">
    <source>
        <dbReference type="EMBL" id="GAF92455.1"/>
    </source>
</evidence>
<dbReference type="InterPro" id="IPR019734">
    <property type="entry name" value="TPR_rpt"/>
</dbReference>
<protein>
    <submittedName>
        <fullName evidence="1">Uncharacterized protein</fullName>
    </submittedName>
</protein>
<feature type="non-terminal residue" evidence="1">
    <location>
        <position position="1"/>
    </location>
</feature>
<dbReference type="PROSITE" id="PS50005">
    <property type="entry name" value="TPR"/>
    <property type="match status" value="1"/>
</dbReference>
<dbReference type="SUPFAM" id="SSF48452">
    <property type="entry name" value="TPR-like"/>
    <property type="match status" value="1"/>
</dbReference>
<gene>
    <name evidence="1" type="ORF">S01H1_24255</name>
</gene>
<feature type="non-terminal residue" evidence="1">
    <location>
        <position position="75"/>
    </location>
</feature>
<reference evidence="1" key="1">
    <citation type="journal article" date="2014" name="Front. Microbiol.">
        <title>High frequency of phylogenetically diverse reductive dehalogenase-homologous genes in deep subseafloor sedimentary metagenomes.</title>
        <authorList>
            <person name="Kawai M."/>
            <person name="Futagami T."/>
            <person name="Toyoda A."/>
            <person name="Takaki Y."/>
            <person name="Nishi S."/>
            <person name="Hori S."/>
            <person name="Arai W."/>
            <person name="Tsubouchi T."/>
            <person name="Morono Y."/>
            <person name="Uchiyama I."/>
            <person name="Ito T."/>
            <person name="Fujiyama A."/>
            <person name="Inagaki F."/>
            <person name="Takami H."/>
        </authorList>
    </citation>
    <scope>NUCLEOTIDE SEQUENCE</scope>
    <source>
        <strain evidence="1">Expedition CK06-06</strain>
    </source>
</reference>
<proteinExistence type="predicted"/>
<dbReference type="Gene3D" id="1.25.40.10">
    <property type="entry name" value="Tetratricopeptide repeat domain"/>
    <property type="match status" value="1"/>
</dbReference>
<dbReference type="EMBL" id="BARS01014343">
    <property type="protein sequence ID" value="GAF92455.1"/>
    <property type="molecule type" value="Genomic_DNA"/>
</dbReference>
<accession>X0UVK8</accession>
<sequence>GSELARDLLTSLRQAHSEEILLPPTLAEEHLNRGLAYVEQGRLDEAIREFQAALRTSQDYAKAHYVLGLAYEQQG</sequence>
<comment type="caution">
    <text evidence="1">The sequence shown here is derived from an EMBL/GenBank/DDBJ whole genome shotgun (WGS) entry which is preliminary data.</text>
</comment>
<dbReference type="SMART" id="SM00028">
    <property type="entry name" value="TPR"/>
    <property type="match status" value="1"/>
</dbReference>
<name>X0UVK8_9ZZZZ</name>